<protein>
    <submittedName>
        <fullName evidence="1">Uncharacterized protein</fullName>
    </submittedName>
</protein>
<dbReference type="AlphaFoldDB" id="A0A3M4NY78"/>
<dbReference type="EMBL" id="RBRK01000153">
    <property type="protein sequence ID" value="RMQ70923.1"/>
    <property type="molecule type" value="Genomic_DNA"/>
</dbReference>
<accession>A0A3M4NY78</accession>
<comment type="caution">
    <text evidence="1">The sequence shown here is derived from an EMBL/GenBank/DDBJ whole genome shotgun (WGS) entry which is preliminary data.</text>
</comment>
<evidence type="ECO:0000313" key="1">
    <source>
        <dbReference type="EMBL" id="RMQ70923.1"/>
    </source>
</evidence>
<gene>
    <name evidence="1" type="ORF">ALP98_103091</name>
</gene>
<organism evidence="1 2">
    <name type="scientific">Pseudomonas viridiflava</name>
    <name type="common">Phytomonas viridiflava</name>
    <dbReference type="NCBI Taxonomy" id="33069"/>
    <lineage>
        <taxon>Bacteria</taxon>
        <taxon>Pseudomonadati</taxon>
        <taxon>Pseudomonadota</taxon>
        <taxon>Gammaproteobacteria</taxon>
        <taxon>Pseudomonadales</taxon>
        <taxon>Pseudomonadaceae</taxon>
        <taxon>Pseudomonas</taxon>
    </lineage>
</organism>
<proteinExistence type="predicted"/>
<dbReference type="Proteomes" id="UP000271866">
    <property type="component" value="Unassembled WGS sequence"/>
</dbReference>
<evidence type="ECO:0000313" key="2">
    <source>
        <dbReference type="Proteomes" id="UP000271866"/>
    </source>
</evidence>
<name>A0A3M4NY78_PSEVI</name>
<reference evidence="1 2" key="1">
    <citation type="submission" date="2018-08" db="EMBL/GenBank/DDBJ databases">
        <title>Recombination of ecologically and evolutionarily significant loci maintains genetic cohesion in the Pseudomonas syringae species complex.</title>
        <authorList>
            <person name="Dillon M."/>
            <person name="Thakur S."/>
            <person name="Almeida R.N.D."/>
            <person name="Weir B.S."/>
            <person name="Guttman D.S."/>
        </authorList>
    </citation>
    <scope>NUCLEOTIDE SEQUENCE [LARGE SCALE GENOMIC DNA]</scope>
    <source>
        <strain evidence="1 2">ICMP 11296</strain>
    </source>
</reference>
<sequence length="70" mass="7718">MNIGFDKIQLYGLVTQRAVRSHCLAGWRMAACGVRQRVFLSRRDARLRALAIMCVAGGQGSGQRLTQLAL</sequence>